<sequence length="91" mass="10667">MVNTYAPGLDKNDHDEYVEQKKIISRAIDTFNHRCGRKKNTYIRYNLRHVGCPKPGCRLCGKTPKSKLKSKGEVKNRKLEMKFMLDAIDYY</sequence>
<accession>A0AC59HBX6</accession>
<evidence type="ECO:0000313" key="1">
    <source>
        <dbReference type="EMBL" id="AUL78871.3"/>
    </source>
</evidence>
<dbReference type="EMBL" id="MF405918">
    <property type="protein sequence ID" value="AUL78871.3"/>
    <property type="molecule type" value="Genomic_DNA"/>
</dbReference>
<protein>
    <submittedName>
        <fullName evidence="1">Orfan</fullName>
    </submittedName>
</protein>
<evidence type="ECO:0000313" key="2">
    <source>
        <dbReference type="Proteomes" id="UP000241719"/>
    </source>
</evidence>
<keyword evidence="2" id="KW-1185">Reference proteome</keyword>
<reference evidence="1 2" key="1">
    <citation type="journal article" date="2018" name="Nat. Commun.">
        <title>Tailed giant Tupanvirus possesses the most complete translational apparatus of the known virosphere.</title>
        <authorList>
            <person name="Abrahao J."/>
            <person name="Silva L."/>
            <person name="Silva L.S."/>
            <person name="Khalil J.Y.B."/>
            <person name="Rodrigues R."/>
            <person name="Arantes T."/>
            <person name="Assis F."/>
            <person name="Boratto P."/>
            <person name="Andrade M."/>
            <person name="Kroon E.G."/>
            <person name="Ribeiro B."/>
            <person name="Bergier I."/>
            <person name="Seligmann H."/>
            <person name="Ghigo E."/>
            <person name="Colson P."/>
            <person name="Levasseur A."/>
            <person name="Kroemer G."/>
            <person name="Raoult D."/>
            <person name="La Scola B."/>
        </authorList>
    </citation>
    <scope>NUCLEOTIDE SEQUENCE [LARGE SCALE GENOMIC DNA]</scope>
    <source>
        <strain evidence="1">Deep ocean</strain>
    </source>
</reference>
<proteinExistence type="predicted"/>
<name>A0AC59HBX6_9VIRU</name>
<organism evidence="1 2">
    <name type="scientific">Tupanvirus deep ocean</name>
    <dbReference type="NCBI Taxonomy" id="2126984"/>
    <lineage>
        <taxon>Viruses</taxon>
        <taxon>Varidnaviria</taxon>
        <taxon>Bamfordvirae</taxon>
        <taxon>Nucleocytoviricota</taxon>
        <taxon>Megaviricetes</taxon>
        <taxon>Imitervirales</taxon>
        <taxon>Mimiviridae</taxon>
        <taxon>Megamimivirinae</taxon>
        <taxon>Tupanvirus</taxon>
        <taxon>Tupanvirus altamarinense</taxon>
    </lineage>
</organism>
<dbReference type="Proteomes" id="UP000241719">
    <property type="component" value="Segment"/>
</dbReference>